<dbReference type="Proteomes" id="UP000283269">
    <property type="component" value="Unassembled WGS sequence"/>
</dbReference>
<gene>
    <name evidence="2" type="ORF">CVT25_013578</name>
</gene>
<dbReference type="AlphaFoldDB" id="A0A409XSS0"/>
<dbReference type="OrthoDB" id="10634597at2759"/>
<comment type="caution">
    <text evidence="2">The sequence shown here is derived from an EMBL/GenBank/DDBJ whole genome shotgun (WGS) entry which is preliminary data.</text>
</comment>
<keyword evidence="3" id="KW-1185">Reference proteome</keyword>
<organism evidence="2 3">
    <name type="scientific">Psilocybe cyanescens</name>
    <dbReference type="NCBI Taxonomy" id="93625"/>
    <lineage>
        <taxon>Eukaryota</taxon>
        <taxon>Fungi</taxon>
        <taxon>Dikarya</taxon>
        <taxon>Basidiomycota</taxon>
        <taxon>Agaricomycotina</taxon>
        <taxon>Agaricomycetes</taxon>
        <taxon>Agaricomycetidae</taxon>
        <taxon>Agaricales</taxon>
        <taxon>Agaricineae</taxon>
        <taxon>Strophariaceae</taxon>
        <taxon>Psilocybe</taxon>
    </lineage>
</organism>
<feature type="region of interest" description="Disordered" evidence="1">
    <location>
        <begin position="32"/>
        <end position="86"/>
    </location>
</feature>
<feature type="region of interest" description="Disordered" evidence="1">
    <location>
        <begin position="91"/>
        <end position="110"/>
    </location>
</feature>
<name>A0A409XSS0_PSICY</name>
<dbReference type="InParanoid" id="A0A409XSS0"/>
<proteinExistence type="predicted"/>
<sequence>MPACMSPLSSFRQVLEVGHPFIPENANAVEGQHLPGARPIHPPGNKPEMDGGALDEASGNAGAQAAGVEGPRAHANAGAGAGAAQVQVPAQHGNMANPPANPNNNVHPNAPGVEEIIKEKISALVTAFRRLFPVMIVERCQDSTVGCQLSTIQPNRIESSLYDYTDTAICMIPESCDDNGVGVGVEVDNKTEPMTTKERKRDCPARITKRYLDVWVDGGYPDFMSWIRAEYGRPLVMGAGEEEAAEE</sequence>
<feature type="compositionally biased region" description="Low complexity" evidence="1">
    <location>
        <begin position="73"/>
        <end position="86"/>
    </location>
</feature>
<evidence type="ECO:0000313" key="2">
    <source>
        <dbReference type="EMBL" id="PPQ93869.1"/>
    </source>
</evidence>
<accession>A0A409XSS0</accession>
<protein>
    <submittedName>
        <fullName evidence="2">Uncharacterized protein</fullName>
    </submittedName>
</protein>
<dbReference type="EMBL" id="NHYD01000598">
    <property type="protein sequence ID" value="PPQ93869.1"/>
    <property type="molecule type" value="Genomic_DNA"/>
</dbReference>
<evidence type="ECO:0000313" key="3">
    <source>
        <dbReference type="Proteomes" id="UP000283269"/>
    </source>
</evidence>
<evidence type="ECO:0000256" key="1">
    <source>
        <dbReference type="SAM" id="MobiDB-lite"/>
    </source>
</evidence>
<reference evidence="2 3" key="1">
    <citation type="journal article" date="2018" name="Evol. Lett.">
        <title>Horizontal gene cluster transfer increased hallucinogenic mushroom diversity.</title>
        <authorList>
            <person name="Reynolds H.T."/>
            <person name="Vijayakumar V."/>
            <person name="Gluck-Thaler E."/>
            <person name="Korotkin H.B."/>
            <person name="Matheny P.B."/>
            <person name="Slot J.C."/>
        </authorList>
    </citation>
    <scope>NUCLEOTIDE SEQUENCE [LARGE SCALE GENOMIC DNA]</scope>
    <source>
        <strain evidence="2 3">2631</strain>
    </source>
</reference>